<dbReference type="AlphaFoldDB" id="A0A1E1W966"/>
<organism evidence="2">
    <name type="scientific">Pectinophora gossypiella</name>
    <name type="common">Cotton pink bollworm</name>
    <name type="synonym">Depressaria gossypiella</name>
    <dbReference type="NCBI Taxonomy" id="13191"/>
    <lineage>
        <taxon>Eukaryota</taxon>
        <taxon>Metazoa</taxon>
        <taxon>Ecdysozoa</taxon>
        <taxon>Arthropoda</taxon>
        <taxon>Hexapoda</taxon>
        <taxon>Insecta</taxon>
        <taxon>Pterygota</taxon>
        <taxon>Neoptera</taxon>
        <taxon>Endopterygota</taxon>
        <taxon>Lepidoptera</taxon>
        <taxon>Glossata</taxon>
        <taxon>Ditrysia</taxon>
        <taxon>Gelechioidea</taxon>
        <taxon>Gelechiidae</taxon>
        <taxon>Apatetrinae</taxon>
        <taxon>Pectinophora</taxon>
    </lineage>
</organism>
<feature type="compositionally biased region" description="Basic residues" evidence="1">
    <location>
        <begin position="37"/>
        <end position="54"/>
    </location>
</feature>
<protein>
    <submittedName>
        <fullName evidence="2">Uncharacterized protein</fullName>
    </submittedName>
</protein>
<reference evidence="2" key="1">
    <citation type="submission" date="2015-09" db="EMBL/GenBank/DDBJ databases">
        <title>De novo assembly of Pectinophora gossypiella (Pink Bollworm) gut transcriptome.</title>
        <authorList>
            <person name="Tassone E.E."/>
        </authorList>
    </citation>
    <scope>NUCLEOTIDE SEQUENCE</scope>
</reference>
<dbReference type="OrthoDB" id="7483379at2759"/>
<feature type="compositionally biased region" description="Low complexity" evidence="1">
    <location>
        <begin position="1"/>
        <end position="13"/>
    </location>
</feature>
<dbReference type="EMBL" id="GDQN01007540">
    <property type="protein sequence ID" value="JAT83514.1"/>
    <property type="molecule type" value="Transcribed_RNA"/>
</dbReference>
<name>A0A1E1W966_PECGO</name>
<accession>A0A1E1W966</accession>
<gene>
    <name evidence="2" type="ORF">g.19428</name>
</gene>
<evidence type="ECO:0000313" key="2">
    <source>
        <dbReference type="EMBL" id="JAT83514.1"/>
    </source>
</evidence>
<evidence type="ECO:0000256" key="1">
    <source>
        <dbReference type="SAM" id="MobiDB-lite"/>
    </source>
</evidence>
<proteinExistence type="predicted"/>
<sequence>MSGSGSSSSSSSSESEDNSIHLPRAGNEAPAGTSCNSRKRKAPGKGHKGSKRKKSSIELREFAQECFQQFMTVNSFQNYPEYQAPAYEQRDDDEVSLNISGELFSDDDVQPNKASCSNIELPLSTVLKQPPISKTSREHLHLLNSIQHLNTPEWGDVRYSEVQKSYTSTPGFIELECNDEIKPFDRFSNLIVAERSYAAITQALLKQRDATQAGLQSLISWASESNELSASTLKDKVNEIFVEGKYNKISTDLLQLSCGHRADIIEQRRDSILRYVKDKFVRSSLRKIPPTCDFLFNKELLSSTLEKAGGVGKIFWSNRNASHKRPAAQAGPFYPKLPAQGAQGQYARPAYHNPPAQGVYPLYFPTQGSMPVPMYYPPQGSSQIYPGQAKRFPQNQNIRMIRPDYRASRQKPIQQHDG</sequence>
<feature type="non-terminal residue" evidence="2">
    <location>
        <position position="418"/>
    </location>
</feature>
<feature type="region of interest" description="Disordered" evidence="1">
    <location>
        <begin position="1"/>
        <end position="56"/>
    </location>
</feature>